<organism evidence="6 7">
    <name type="scientific">Syntrophobotulus glycolicus (strain DSM 8271 / FlGlyR)</name>
    <dbReference type="NCBI Taxonomy" id="645991"/>
    <lineage>
        <taxon>Bacteria</taxon>
        <taxon>Bacillati</taxon>
        <taxon>Bacillota</taxon>
        <taxon>Clostridia</taxon>
        <taxon>Eubacteriales</taxon>
        <taxon>Desulfitobacteriaceae</taxon>
        <taxon>Syntrophobotulus</taxon>
    </lineage>
</organism>
<evidence type="ECO:0000256" key="2">
    <source>
        <dbReference type="ARBA" id="ARBA00023015"/>
    </source>
</evidence>
<evidence type="ECO:0000313" key="7">
    <source>
        <dbReference type="Proteomes" id="UP000007488"/>
    </source>
</evidence>
<dbReference type="SUPFAM" id="SSF53850">
    <property type="entry name" value="Periplasmic binding protein-like II"/>
    <property type="match status" value="1"/>
</dbReference>
<dbReference type="RefSeq" id="WP_013624706.1">
    <property type="nucleotide sequence ID" value="NC_015172.1"/>
</dbReference>
<dbReference type="PROSITE" id="PS50931">
    <property type="entry name" value="HTH_LYSR"/>
    <property type="match status" value="1"/>
</dbReference>
<dbReference type="InterPro" id="IPR036390">
    <property type="entry name" value="WH_DNA-bd_sf"/>
</dbReference>
<dbReference type="PANTHER" id="PTHR30419">
    <property type="entry name" value="HTH-TYPE TRANSCRIPTIONAL REGULATOR YBHD"/>
    <property type="match status" value="1"/>
</dbReference>
<keyword evidence="3" id="KW-0238">DNA-binding</keyword>
<dbReference type="eggNOG" id="COG0583">
    <property type="taxonomic scope" value="Bacteria"/>
</dbReference>
<dbReference type="HOGENOM" id="CLU_039613_6_2_9"/>
<dbReference type="Gene3D" id="1.10.10.10">
    <property type="entry name" value="Winged helix-like DNA-binding domain superfamily/Winged helix DNA-binding domain"/>
    <property type="match status" value="1"/>
</dbReference>
<dbReference type="PRINTS" id="PR00039">
    <property type="entry name" value="HTHLYSR"/>
</dbReference>
<evidence type="ECO:0000313" key="6">
    <source>
        <dbReference type="EMBL" id="ADY55836.1"/>
    </source>
</evidence>
<dbReference type="Proteomes" id="UP000007488">
    <property type="component" value="Chromosome"/>
</dbReference>
<dbReference type="PANTHER" id="PTHR30419:SF28">
    <property type="entry name" value="HTH-TYPE TRANSCRIPTIONAL REGULATOR BSDA"/>
    <property type="match status" value="1"/>
</dbReference>
<proteinExistence type="inferred from homology"/>
<dbReference type="SUPFAM" id="SSF46785">
    <property type="entry name" value="Winged helix' DNA-binding domain"/>
    <property type="match status" value="1"/>
</dbReference>
<reference evidence="7" key="2">
    <citation type="submission" date="2011-02" db="EMBL/GenBank/DDBJ databases">
        <title>The complete genome of Syntrophobotulus glycolicus DSM 8271.</title>
        <authorList>
            <person name="Lucas S."/>
            <person name="Copeland A."/>
            <person name="Lapidus A."/>
            <person name="Bruce D."/>
            <person name="Goodwin L."/>
            <person name="Pitluck S."/>
            <person name="Kyrpides N."/>
            <person name="Mavromatis K."/>
            <person name="Pagani I."/>
            <person name="Ivanova N."/>
            <person name="Mikhailova N."/>
            <person name="Chertkov O."/>
            <person name="Held B."/>
            <person name="Detter J.C."/>
            <person name="Tapia R."/>
            <person name="Han C."/>
            <person name="Land M."/>
            <person name="Hauser L."/>
            <person name="Markowitz V."/>
            <person name="Cheng J.-F."/>
            <person name="Hugenholtz P."/>
            <person name="Woyke T."/>
            <person name="Wu D."/>
            <person name="Spring S."/>
            <person name="Schroeder M."/>
            <person name="Brambilla E."/>
            <person name="Klenk H.-P."/>
            <person name="Eisen J.A."/>
        </authorList>
    </citation>
    <scope>NUCLEOTIDE SEQUENCE [LARGE SCALE GENOMIC DNA]</scope>
    <source>
        <strain evidence="7">DSM 8271 / FlGlyR</strain>
    </source>
</reference>
<dbReference type="STRING" id="645991.Sgly_1536"/>
<protein>
    <submittedName>
        <fullName evidence="6">Transcriptional regulator, LysR family</fullName>
    </submittedName>
</protein>
<dbReference type="GO" id="GO:0003677">
    <property type="term" value="F:DNA binding"/>
    <property type="evidence" value="ECO:0007669"/>
    <property type="project" value="UniProtKB-KW"/>
</dbReference>
<evidence type="ECO:0000256" key="4">
    <source>
        <dbReference type="ARBA" id="ARBA00023163"/>
    </source>
</evidence>
<evidence type="ECO:0000259" key="5">
    <source>
        <dbReference type="PROSITE" id="PS50931"/>
    </source>
</evidence>
<dbReference type="InterPro" id="IPR005119">
    <property type="entry name" value="LysR_subst-bd"/>
</dbReference>
<comment type="similarity">
    <text evidence="1">Belongs to the LysR transcriptional regulatory family.</text>
</comment>
<reference evidence="6 7" key="1">
    <citation type="journal article" date="2011" name="Stand. Genomic Sci.">
        <title>Complete genome sequence of Syntrophobotulus glycolicus type strain (FlGlyR).</title>
        <authorList>
            <person name="Han C."/>
            <person name="Mwirichia R."/>
            <person name="Chertkov O."/>
            <person name="Held B."/>
            <person name="Lapidus A."/>
            <person name="Nolan M."/>
            <person name="Lucas S."/>
            <person name="Hammon N."/>
            <person name="Deshpande S."/>
            <person name="Cheng J.F."/>
            <person name="Tapia R."/>
            <person name="Goodwin L."/>
            <person name="Pitluck S."/>
            <person name="Huntemann M."/>
            <person name="Liolios K."/>
            <person name="Ivanova N."/>
            <person name="Pagani I."/>
            <person name="Mavromatis K."/>
            <person name="Ovchinikova G."/>
            <person name="Pati A."/>
            <person name="Chen A."/>
            <person name="Palaniappan K."/>
            <person name="Land M."/>
            <person name="Hauser L."/>
            <person name="Brambilla E.M."/>
            <person name="Rohde M."/>
            <person name="Spring S."/>
            <person name="Sikorski J."/>
            <person name="Goker M."/>
            <person name="Woyke T."/>
            <person name="Bristow J."/>
            <person name="Eisen J.A."/>
            <person name="Markowitz V."/>
            <person name="Hugenholtz P."/>
            <person name="Kyrpides N.C."/>
            <person name="Klenk H.P."/>
            <person name="Detter J.C."/>
        </authorList>
    </citation>
    <scope>NUCLEOTIDE SEQUENCE [LARGE SCALE GENOMIC DNA]</scope>
    <source>
        <strain evidence="7">DSM 8271 / FlGlyR</strain>
    </source>
</reference>
<dbReference type="InterPro" id="IPR036388">
    <property type="entry name" value="WH-like_DNA-bd_sf"/>
</dbReference>
<dbReference type="Gene3D" id="3.40.190.10">
    <property type="entry name" value="Periplasmic binding protein-like II"/>
    <property type="match status" value="2"/>
</dbReference>
<keyword evidence="2" id="KW-0805">Transcription regulation</keyword>
<dbReference type="KEGG" id="sgy:Sgly_1536"/>
<dbReference type="Pfam" id="PF03466">
    <property type="entry name" value="LysR_substrate"/>
    <property type="match status" value="1"/>
</dbReference>
<evidence type="ECO:0000256" key="1">
    <source>
        <dbReference type="ARBA" id="ARBA00009437"/>
    </source>
</evidence>
<dbReference type="OrthoDB" id="9803714at2"/>
<dbReference type="CDD" id="cd05466">
    <property type="entry name" value="PBP2_LTTR_substrate"/>
    <property type="match status" value="1"/>
</dbReference>
<gene>
    <name evidence="6" type="ordered locus">Sgly_1536</name>
</gene>
<keyword evidence="7" id="KW-1185">Reference proteome</keyword>
<dbReference type="EMBL" id="CP002547">
    <property type="protein sequence ID" value="ADY55836.1"/>
    <property type="molecule type" value="Genomic_DNA"/>
</dbReference>
<dbReference type="AlphaFoldDB" id="F0SXK3"/>
<dbReference type="GO" id="GO:0003700">
    <property type="term" value="F:DNA-binding transcription factor activity"/>
    <property type="evidence" value="ECO:0007669"/>
    <property type="project" value="InterPro"/>
</dbReference>
<sequence>MDLKQLKYFLAIAEEQQITAAAKKLHIAQPPLSYQLNLLEQELGVKLVKRGPRNVELTDAGKLLRKRAEQILDLASSAKHEVENYGKGLCGVLAVGTISSSGGVVPNQYMLEFTKYYPEVRFEIYEGNTFTVIEMLEKGIVDLGIVRTPFQQKMFDCRYAPLEPMVAVMTESRLCGQSEHNIELEELANQPLIIYRRFDALIQAVFAELGLEPFICCKNDDARTTLLWAQANFGIGIVPKSALLTIGPSQLICKEILHDKMKTRIAAIWMKNRYLSPLAQRFVELFGG</sequence>
<dbReference type="GO" id="GO:0005829">
    <property type="term" value="C:cytosol"/>
    <property type="evidence" value="ECO:0007669"/>
    <property type="project" value="TreeGrafter"/>
</dbReference>
<dbReference type="InterPro" id="IPR000847">
    <property type="entry name" value="LysR_HTH_N"/>
</dbReference>
<evidence type="ECO:0000256" key="3">
    <source>
        <dbReference type="ARBA" id="ARBA00023125"/>
    </source>
</evidence>
<keyword evidence="4" id="KW-0804">Transcription</keyword>
<dbReference type="FunFam" id="1.10.10.10:FF:000001">
    <property type="entry name" value="LysR family transcriptional regulator"/>
    <property type="match status" value="1"/>
</dbReference>
<feature type="domain" description="HTH lysR-type" evidence="5">
    <location>
        <begin position="1"/>
        <end position="58"/>
    </location>
</feature>
<dbReference type="Pfam" id="PF00126">
    <property type="entry name" value="HTH_1"/>
    <property type="match status" value="1"/>
</dbReference>
<name>F0SXK3_SYNGF</name>
<accession>F0SXK3</accession>
<dbReference type="InterPro" id="IPR050950">
    <property type="entry name" value="HTH-type_LysR_regulators"/>
</dbReference>